<feature type="compositionally biased region" description="Polar residues" evidence="1">
    <location>
        <begin position="336"/>
        <end position="363"/>
    </location>
</feature>
<gene>
    <name evidence="2" type="ORF">UTRI_00251</name>
</gene>
<organism evidence="2 3">
    <name type="scientific">Ustilago trichophora</name>
    <dbReference type="NCBI Taxonomy" id="86804"/>
    <lineage>
        <taxon>Eukaryota</taxon>
        <taxon>Fungi</taxon>
        <taxon>Dikarya</taxon>
        <taxon>Basidiomycota</taxon>
        <taxon>Ustilaginomycotina</taxon>
        <taxon>Ustilaginomycetes</taxon>
        <taxon>Ustilaginales</taxon>
        <taxon>Ustilaginaceae</taxon>
        <taxon>Ustilago</taxon>
    </lineage>
</organism>
<reference evidence="2 3" key="1">
    <citation type="submission" date="2018-03" db="EMBL/GenBank/DDBJ databases">
        <authorList>
            <person name="Guldener U."/>
        </authorList>
    </citation>
    <scope>NUCLEOTIDE SEQUENCE [LARGE SCALE GENOMIC DNA]</scope>
    <source>
        <strain evidence="2 3">NBRC100155</strain>
    </source>
</reference>
<feature type="region of interest" description="Disordered" evidence="1">
    <location>
        <begin position="112"/>
        <end position="139"/>
    </location>
</feature>
<evidence type="ECO:0000256" key="1">
    <source>
        <dbReference type="SAM" id="MobiDB-lite"/>
    </source>
</evidence>
<feature type="compositionally biased region" description="Low complexity" evidence="1">
    <location>
        <begin position="372"/>
        <end position="386"/>
    </location>
</feature>
<protein>
    <submittedName>
        <fullName evidence="2">Uncharacterized protein</fullName>
    </submittedName>
</protein>
<proteinExistence type="predicted"/>
<accession>A0A5C3DQW7</accession>
<dbReference type="AlphaFoldDB" id="A0A5C3DQW7"/>
<evidence type="ECO:0000313" key="2">
    <source>
        <dbReference type="EMBL" id="SPO20774.1"/>
    </source>
</evidence>
<dbReference type="Proteomes" id="UP000324022">
    <property type="component" value="Unassembled WGS sequence"/>
</dbReference>
<evidence type="ECO:0000313" key="3">
    <source>
        <dbReference type="Proteomes" id="UP000324022"/>
    </source>
</evidence>
<feature type="region of interest" description="Disordered" evidence="1">
    <location>
        <begin position="336"/>
        <end position="416"/>
    </location>
</feature>
<sequence>MIGCTAATPTSASVPATVAAAGSGSSTPPPGATAAHFRLGRTSRRSSSSGASCSSSSSNGGVATGITSKRKKRRRHSTFSSGIASGSDEEAERTARPTFRLRLGSYVSDFRLGGRSTRSHSPSSPLFQRPPSPSGAVRQRHQLRIRTTAAPSIQEGGITAATTTVVPHQPQQQSQQVLKEVTEDVEMDLDVQSTFQAMQVDSPTASPSPTVHHPFFSTSSARSRPSPSPIPTNLLSPLVTETRYPRSPSPLSPTAASASLPSISIVAHTSTSAVSPAVFPSPTFLAARRNSRHSLSIHTQHQQSHSPASPSPLARSVEFRSNHQYTPHPHQFQQSAFISQQHHQHHVNSTSSSRFQPSFQAPSQLDIRSPKSRSASTPPSPIASTSEEQVKGAVIPASPVRRHSDGRPSPFRKHAP</sequence>
<keyword evidence="3" id="KW-1185">Reference proteome</keyword>
<feature type="compositionally biased region" description="Low complexity" evidence="1">
    <location>
        <begin position="298"/>
        <end position="312"/>
    </location>
</feature>
<feature type="region of interest" description="Disordered" evidence="1">
    <location>
        <begin position="291"/>
        <end position="315"/>
    </location>
</feature>
<dbReference type="EMBL" id="OOIN01000002">
    <property type="protein sequence ID" value="SPO20774.1"/>
    <property type="molecule type" value="Genomic_DNA"/>
</dbReference>
<name>A0A5C3DQW7_9BASI</name>
<dbReference type="OrthoDB" id="2556282at2759"/>
<feature type="compositionally biased region" description="Basic residues" evidence="1">
    <location>
        <begin position="68"/>
        <end position="77"/>
    </location>
</feature>
<feature type="region of interest" description="Disordered" evidence="1">
    <location>
        <begin position="201"/>
        <end position="257"/>
    </location>
</feature>
<feature type="compositionally biased region" description="Low complexity" evidence="1">
    <location>
        <begin position="214"/>
        <end position="225"/>
    </location>
</feature>
<feature type="compositionally biased region" description="Low complexity" evidence="1">
    <location>
        <begin position="1"/>
        <end position="26"/>
    </location>
</feature>
<feature type="compositionally biased region" description="Low complexity" evidence="1">
    <location>
        <begin position="45"/>
        <end position="61"/>
    </location>
</feature>
<feature type="region of interest" description="Disordered" evidence="1">
    <location>
        <begin position="1"/>
        <end position="96"/>
    </location>
</feature>